<evidence type="ECO:0000313" key="3">
    <source>
        <dbReference type="Proteomes" id="UP001177023"/>
    </source>
</evidence>
<proteinExistence type="predicted"/>
<protein>
    <submittedName>
        <fullName evidence="2">Uncharacterized protein</fullName>
    </submittedName>
</protein>
<feature type="region of interest" description="Disordered" evidence="1">
    <location>
        <begin position="98"/>
        <end position="343"/>
    </location>
</feature>
<feature type="compositionally biased region" description="Basic and acidic residues" evidence="1">
    <location>
        <begin position="160"/>
        <end position="182"/>
    </location>
</feature>
<feature type="compositionally biased region" description="Pro residues" evidence="1">
    <location>
        <begin position="35"/>
        <end position="44"/>
    </location>
</feature>
<reference evidence="2" key="1">
    <citation type="submission" date="2023-06" db="EMBL/GenBank/DDBJ databases">
        <authorList>
            <person name="Delattre M."/>
        </authorList>
    </citation>
    <scope>NUCLEOTIDE SEQUENCE</scope>
    <source>
        <strain evidence="2">AF72</strain>
    </source>
</reference>
<feature type="region of interest" description="Disordered" evidence="1">
    <location>
        <begin position="22"/>
        <end position="77"/>
    </location>
</feature>
<dbReference type="PANTHER" id="PTHR38630">
    <property type="entry name" value="PROTEIN CBG12780"/>
    <property type="match status" value="1"/>
</dbReference>
<dbReference type="Proteomes" id="UP001177023">
    <property type="component" value="Unassembled WGS sequence"/>
</dbReference>
<name>A0AA36C957_9BILA</name>
<dbReference type="AlphaFoldDB" id="A0AA36C957"/>
<accession>A0AA36C957</accession>
<feature type="non-terminal residue" evidence="2">
    <location>
        <position position="592"/>
    </location>
</feature>
<feature type="compositionally biased region" description="Basic and acidic residues" evidence="1">
    <location>
        <begin position="299"/>
        <end position="311"/>
    </location>
</feature>
<organism evidence="2 3">
    <name type="scientific">Mesorhabditis spiculigera</name>
    <dbReference type="NCBI Taxonomy" id="96644"/>
    <lineage>
        <taxon>Eukaryota</taxon>
        <taxon>Metazoa</taxon>
        <taxon>Ecdysozoa</taxon>
        <taxon>Nematoda</taxon>
        <taxon>Chromadorea</taxon>
        <taxon>Rhabditida</taxon>
        <taxon>Rhabditina</taxon>
        <taxon>Rhabditomorpha</taxon>
        <taxon>Rhabditoidea</taxon>
        <taxon>Rhabditidae</taxon>
        <taxon>Mesorhabditinae</taxon>
        <taxon>Mesorhabditis</taxon>
    </lineage>
</organism>
<sequence length="592" mass="66239">MIAQAVPGKQVESNVLKLLYRQHLQNPKAATGSPAQPPAPPKAGQPPQKIKKKTLEEWRDEQRKKMKERGIPCISEDPEMLKSEFELPSAPIRPAVVKERTRELQWKKPSTVTTDTATTGTTRSPTGISPGLMAGGPRTPHAFTPPPVKALPVVPAAAIVEKHEKHEKHEKPEKERKSDPSADKSISTSPDPQGERRKKKKKKEKLVVDEAGKAPPQHHPEPVVTVVAAQALPRVPSTHTAPVQPAAAVDASVKSYKSERREKKEKEKEREKEKEKEKEKEVEKLPSTITPPIMPLIVVEEKKAEEKKEEGPAADASQSLRRDKKKKKKVAVQDPSEKAEKERMLEAMPDEPVQAAPILSPAEMLKDKDKLAQAEQAFENDVTPGAAATALEVLKEAKERKSLERLMNPHENDLLAKFFAGMLAYNEKIMALLGKALDGIFEDTHRAYKTKPRDLPDACFFLNKEMAKKAIFDALFAHPEYLPDSWKTKFQLWREEANREHYGIHWWQVLFCYPKQRSFDDSAVREDGTFTPAARNLLIALFIGPSDQKTFEETSREHAARGIYFTPALANAALCTKDGCKDSKDGCKCKAK</sequence>
<feature type="compositionally biased region" description="Low complexity" evidence="1">
    <location>
        <begin position="150"/>
        <end position="159"/>
    </location>
</feature>
<feature type="compositionally biased region" description="Basic and acidic residues" evidence="1">
    <location>
        <begin position="53"/>
        <end position="63"/>
    </location>
</feature>
<evidence type="ECO:0000256" key="1">
    <source>
        <dbReference type="SAM" id="MobiDB-lite"/>
    </source>
</evidence>
<comment type="caution">
    <text evidence="2">The sequence shown here is derived from an EMBL/GenBank/DDBJ whole genome shotgun (WGS) entry which is preliminary data.</text>
</comment>
<gene>
    <name evidence="2" type="ORF">MSPICULIGERA_LOCUS3349</name>
</gene>
<feature type="compositionally biased region" description="Basic and acidic residues" evidence="1">
    <location>
        <begin position="256"/>
        <end position="284"/>
    </location>
</feature>
<dbReference type="EMBL" id="CATQJA010000901">
    <property type="protein sequence ID" value="CAJ0564676.1"/>
    <property type="molecule type" value="Genomic_DNA"/>
</dbReference>
<keyword evidence="3" id="KW-1185">Reference proteome</keyword>
<dbReference type="PANTHER" id="PTHR38630:SF1">
    <property type="entry name" value="DEK_C DOMAIN-CONTAINING PROTEIN-RELATED"/>
    <property type="match status" value="1"/>
</dbReference>
<feature type="compositionally biased region" description="Low complexity" evidence="1">
    <location>
        <begin position="109"/>
        <end position="131"/>
    </location>
</feature>
<evidence type="ECO:0000313" key="2">
    <source>
        <dbReference type="EMBL" id="CAJ0564676.1"/>
    </source>
</evidence>